<protein>
    <submittedName>
        <fullName evidence="2">Uncharacterized protein</fullName>
    </submittedName>
</protein>
<feature type="transmembrane region" description="Helical" evidence="1">
    <location>
        <begin position="20"/>
        <end position="42"/>
    </location>
</feature>
<name>A0ABP2K415_9ACTN</name>
<comment type="caution">
    <text evidence="2">The sequence shown here is derived from an EMBL/GenBank/DDBJ whole genome shotgun (WGS) entry which is preliminary data.</text>
</comment>
<keyword evidence="3" id="KW-1185">Reference proteome</keyword>
<evidence type="ECO:0000313" key="2">
    <source>
        <dbReference type="EMBL" id="EFS91589.1"/>
    </source>
</evidence>
<proteinExistence type="predicted"/>
<gene>
    <name evidence="2" type="ORF">HMPREF9607_02095</name>
</gene>
<evidence type="ECO:0000256" key="1">
    <source>
        <dbReference type="SAM" id="Phobius"/>
    </source>
</evidence>
<organism evidence="2 3">
    <name type="scientific">Cutibacterium modestum HL044PA1</name>
    <dbReference type="NCBI Taxonomy" id="765109"/>
    <lineage>
        <taxon>Bacteria</taxon>
        <taxon>Bacillati</taxon>
        <taxon>Actinomycetota</taxon>
        <taxon>Actinomycetes</taxon>
        <taxon>Propionibacteriales</taxon>
        <taxon>Propionibacteriaceae</taxon>
        <taxon>Cutibacterium</taxon>
        <taxon>Cutibacterium modestum</taxon>
    </lineage>
</organism>
<evidence type="ECO:0000313" key="3">
    <source>
        <dbReference type="Proteomes" id="UP000003179"/>
    </source>
</evidence>
<dbReference type="EMBL" id="ADZU01000034">
    <property type="protein sequence ID" value="EFS91589.1"/>
    <property type="molecule type" value="Genomic_DNA"/>
</dbReference>
<keyword evidence="1" id="KW-0472">Membrane</keyword>
<keyword evidence="1" id="KW-1133">Transmembrane helix</keyword>
<accession>A0ABP2K415</accession>
<keyword evidence="1" id="KW-0812">Transmembrane</keyword>
<reference evidence="2" key="1">
    <citation type="submission" date="2010-08" db="EMBL/GenBank/DDBJ databases">
        <authorList>
            <person name="Weinstock G."/>
            <person name="Sodergren E."/>
            <person name="Clifton S."/>
            <person name="Fulton L."/>
            <person name="Fulton B."/>
            <person name="Courtney L."/>
            <person name="Fronick C."/>
            <person name="Harrison M."/>
            <person name="Strong C."/>
            <person name="Farmer C."/>
            <person name="Delahaunty K."/>
            <person name="Markovic C."/>
            <person name="Hall O."/>
            <person name="Minx P."/>
            <person name="Tomlinson C."/>
            <person name="Mitreva M."/>
            <person name="Hou S."/>
            <person name="Chen J."/>
            <person name="Wollam A."/>
            <person name="Pepin K.H."/>
            <person name="Johnson M."/>
            <person name="Bhonagiri V."/>
            <person name="Zhang X."/>
            <person name="Suruliraj S."/>
            <person name="Warren W."/>
            <person name="Chinwalla A."/>
            <person name="Mardis E.R."/>
            <person name="Wilson R.K."/>
        </authorList>
    </citation>
    <scope>NUCLEOTIDE SEQUENCE [LARGE SCALE GENOMIC DNA]</scope>
    <source>
        <strain evidence="2">HL044PA1</strain>
    </source>
</reference>
<sequence>MLTLASDHRTAPLIDNSAVAFWVMSWWLEALSMAILVIVMIFP</sequence>
<dbReference type="Proteomes" id="UP000003179">
    <property type="component" value="Unassembled WGS sequence"/>
</dbReference>